<dbReference type="STRING" id="551459.SAMN05421796_11011"/>
<dbReference type="RefSeq" id="WP_076452556.1">
    <property type="nucleotide sequence ID" value="NZ_FTOJ01000010.1"/>
</dbReference>
<keyword evidence="4" id="KW-1185">Reference proteome</keyword>
<dbReference type="Proteomes" id="UP000238314">
    <property type="component" value="Unassembled WGS sequence"/>
</dbReference>
<evidence type="ECO:0000313" key="3">
    <source>
        <dbReference type="Proteomes" id="UP000186246"/>
    </source>
</evidence>
<dbReference type="Proteomes" id="UP000186246">
    <property type="component" value="Unassembled WGS sequence"/>
</dbReference>
<dbReference type="EMBL" id="MUGO01000014">
    <property type="protein sequence ID" value="PQA92804.1"/>
    <property type="molecule type" value="Genomic_DNA"/>
</dbReference>
<name>A0A1N7NZK0_9FLAO</name>
<reference evidence="3" key="2">
    <citation type="submission" date="2017-01" db="EMBL/GenBank/DDBJ databases">
        <authorList>
            <person name="Varghese N."/>
            <person name="Submissions S."/>
        </authorList>
    </citation>
    <scope>NUCLEOTIDE SEQUENCE [LARGE SCALE GENOMIC DNA]</scope>
    <source>
        <strain evidence="3">DSM 21068</strain>
    </source>
</reference>
<dbReference type="AlphaFoldDB" id="A0A1N7NZK0"/>
<evidence type="ECO:0000313" key="2">
    <source>
        <dbReference type="EMBL" id="SIT03721.1"/>
    </source>
</evidence>
<gene>
    <name evidence="1" type="ORF">B0A70_10490</name>
    <name evidence="2" type="ORF">SAMN05421796_11011</name>
</gene>
<protein>
    <recommendedName>
        <fullName evidence="5">Lipoprotein</fullName>
    </recommendedName>
</protein>
<sequence length="210" mass="23749">MKKSNLALILSLFLLSCTKKEENSFNSLNSTSDSITASVDYNNGVDEESDEEKKIREEEEMKLQKEKETEELYGSNSLETGSTPYSKYYGENSACDEYGCSQINVTTSNSDVLVTLKKNDNVVRHAYIRAGEQYSFSFPNGTYQIFFYYGKGWNPEKIMKGGEIKGGFLHDEEVGKDDPKALFNNILEYELILQHNGNFSTQPSNLDEAL</sequence>
<proteinExistence type="predicted"/>
<evidence type="ECO:0000313" key="4">
    <source>
        <dbReference type="Proteomes" id="UP000238314"/>
    </source>
</evidence>
<reference evidence="2" key="3">
    <citation type="submission" date="2017-01" db="EMBL/GenBank/DDBJ databases">
        <authorList>
            <person name="Mah S.A."/>
            <person name="Swanson W.J."/>
            <person name="Moy G.W."/>
            <person name="Vacquier V.D."/>
        </authorList>
    </citation>
    <scope>NUCLEOTIDE SEQUENCE [LARGE SCALE GENOMIC DNA]</scope>
    <source>
        <strain evidence="2">DSM 21068</strain>
    </source>
</reference>
<evidence type="ECO:0000313" key="1">
    <source>
        <dbReference type="EMBL" id="PQA92804.1"/>
    </source>
</evidence>
<evidence type="ECO:0008006" key="5">
    <source>
        <dbReference type="Google" id="ProtNLM"/>
    </source>
</evidence>
<accession>A0A1N7NZK0</accession>
<dbReference type="OrthoDB" id="1262041at2"/>
<dbReference type="EMBL" id="FTOJ01000010">
    <property type="protein sequence ID" value="SIT03721.1"/>
    <property type="molecule type" value="Genomic_DNA"/>
</dbReference>
<reference evidence="1 4" key="1">
    <citation type="submission" date="2016-11" db="EMBL/GenBank/DDBJ databases">
        <title>Whole genomes of Flavobacteriaceae.</title>
        <authorList>
            <person name="Stine C."/>
            <person name="Li C."/>
            <person name="Tadesse D."/>
        </authorList>
    </citation>
    <scope>NUCLEOTIDE SEQUENCE [LARGE SCALE GENOMIC DNA]</scope>
    <source>
        <strain evidence="1 4">DSM 21068</strain>
    </source>
</reference>
<dbReference type="PROSITE" id="PS51257">
    <property type="entry name" value="PROKAR_LIPOPROTEIN"/>
    <property type="match status" value="1"/>
</dbReference>
<organism evidence="2 3">
    <name type="scientific">Chryseobacterium piscicola</name>
    <dbReference type="NCBI Taxonomy" id="551459"/>
    <lineage>
        <taxon>Bacteria</taxon>
        <taxon>Pseudomonadati</taxon>
        <taxon>Bacteroidota</taxon>
        <taxon>Flavobacteriia</taxon>
        <taxon>Flavobacteriales</taxon>
        <taxon>Weeksellaceae</taxon>
        <taxon>Chryseobacterium group</taxon>
        <taxon>Chryseobacterium</taxon>
    </lineage>
</organism>